<organism evidence="5 6">
    <name type="scientific">Cupriavidus basilensis</name>
    <dbReference type="NCBI Taxonomy" id="68895"/>
    <lineage>
        <taxon>Bacteria</taxon>
        <taxon>Pseudomonadati</taxon>
        <taxon>Pseudomonadota</taxon>
        <taxon>Betaproteobacteria</taxon>
        <taxon>Burkholderiales</taxon>
        <taxon>Burkholderiaceae</taxon>
        <taxon>Cupriavidus</taxon>
    </lineage>
</organism>
<keyword evidence="6" id="KW-1185">Reference proteome</keyword>
<reference evidence="5 6" key="1">
    <citation type="submission" date="2023-03" db="EMBL/GenBank/DDBJ databases">
        <title>Draft assemblies of triclosan tolerant bacteria isolated from returned activated sludge.</title>
        <authorList>
            <person name="Van Hamelsveld S."/>
        </authorList>
    </citation>
    <scope>NUCLEOTIDE SEQUENCE [LARGE SCALE GENOMIC DNA]</scope>
    <source>
        <strain evidence="5 6">GW210010_S58</strain>
    </source>
</reference>
<keyword evidence="3" id="KW-0804">Transcription</keyword>
<dbReference type="InterPro" id="IPR011711">
    <property type="entry name" value="GntR_C"/>
</dbReference>
<evidence type="ECO:0000256" key="3">
    <source>
        <dbReference type="ARBA" id="ARBA00023163"/>
    </source>
</evidence>
<evidence type="ECO:0000256" key="1">
    <source>
        <dbReference type="ARBA" id="ARBA00023015"/>
    </source>
</evidence>
<dbReference type="SUPFAM" id="SSF48008">
    <property type="entry name" value="GntR ligand-binding domain-like"/>
    <property type="match status" value="1"/>
</dbReference>
<comment type="caution">
    <text evidence="5">The sequence shown here is derived from an EMBL/GenBank/DDBJ whole genome shotgun (WGS) entry which is preliminary data.</text>
</comment>
<dbReference type="Proteomes" id="UP001216674">
    <property type="component" value="Unassembled WGS sequence"/>
</dbReference>
<feature type="domain" description="HTH gntR-type" evidence="4">
    <location>
        <begin position="25"/>
        <end position="92"/>
    </location>
</feature>
<keyword evidence="2" id="KW-0238">DNA-binding</keyword>
<protein>
    <submittedName>
        <fullName evidence="5">FCD domain-containing protein</fullName>
    </submittedName>
</protein>
<dbReference type="SMART" id="SM00345">
    <property type="entry name" value="HTH_GNTR"/>
    <property type="match status" value="1"/>
</dbReference>
<evidence type="ECO:0000313" key="6">
    <source>
        <dbReference type="Proteomes" id="UP001216674"/>
    </source>
</evidence>
<dbReference type="SUPFAM" id="SSF46785">
    <property type="entry name" value="Winged helix' DNA-binding domain"/>
    <property type="match status" value="1"/>
</dbReference>
<dbReference type="Gene3D" id="1.10.10.10">
    <property type="entry name" value="Winged helix-like DNA-binding domain superfamily/Winged helix DNA-binding domain"/>
    <property type="match status" value="1"/>
</dbReference>
<dbReference type="RefSeq" id="WP_276267244.1">
    <property type="nucleotide sequence ID" value="NZ_JARJLM010000465.1"/>
</dbReference>
<dbReference type="EMBL" id="JARJLM010000465">
    <property type="protein sequence ID" value="MDF3836905.1"/>
    <property type="molecule type" value="Genomic_DNA"/>
</dbReference>
<dbReference type="InterPro" id="IPR036390">
    <property type="entry name" value="WH_DNA-bd_sf"/>
</dbReference>
<evidence type="ECO:0000256" key="2">
    <source>
        <dbReference type="ARBA" id="ARBA00023125"/>
    </source>
</evidence>
<dbReference type="Pfam" id="PF00392">
    <property type="entry name" value="GntR"/>
    <property type="match status" value="1"/>
</dbReference>
<dbReference type="InterPro" id="IPR008920">
    <property type="entry name" value="TF_FadR/GntR_C"/>
</dbReference>
<dbReference type="InterPro" id="IPR036388">
    <property type="entry name" value="WH-like_DNA-bd_sf"/>
</dbReference>
<evidence type="ECO:0000313" key="5">
    <source>
        <dbReference type="EMBL" id="MDF3836905.1"/>
    </source>
</evidence>
<name>A0ABT6AWC0_9BURK</name>
<proteinExistence type="predicted"/>
<dbReference type="Pfam" id="PF07729">
    <property type="entry name" value="FCD"/>
    <property type="match status" value="1"/>
</dbReference>
<dbReference type="InterPro" id="IPR000524">
    <property type="entry name" value="Tscrpt_reg_HTH_GntR"/>
</dbReference>
<dbReference type="PROSITE" id="PS50949">
    <property type="entry name" value="HTH_GNTR"/>
    <property type="match status" value="1"/>
</dbReference>
<accession>A0ABT6AWC0</accession>
<dbReference type="SMART" id="SM00895">
    <property type="entry name" value="FCD"/>
    <property type="match status" value="1"/>
</dbReference>
<sequence>MKPRIKVLRDFSTSPESTETKFEEITLAEKAHRMLRADIISGAIPAGQALRLEYLKDRYQISFSPLREALNRLHSEKLVVSTPSRGFRVAPFSEEEMWDIIEARILIDCEALRRSLARADDEWESKLTTSYQALTEETQREQGCGNEPEKIEDTRLEKRHHDFHRCLISGCGSQWLLDISDLLYAQSERYRQPSLRDRSYWNIERNVSQEHKQLLDAAIARDSIAAAGLLARHYRETGRTIRRVLEQTKTVKSKSD</sequence>
<dbReference type="PANTHER" id="PTHR43537">
    <property type="entry name" value="TRANSCRIPTIONAL REGULATOR, GNTR FAMILY"/>
    <property type="match status" value="1"/>
</dbReference>
<keyword evidence="1" id="KW-0805">Transcription regulation</keyword>
<dbReference type="Gene3D" id="1.20.120.530">
    <property type="entry name" value="GntR ligand-binding domain-like"/>
    <property type="match status" value="1"/>
</dbReference>
<dbReference type="PANTHER" id="PTHR43537:SF20">
    <property type="entry name" value="HTH-TYPE TRANSCRIPTIONAL REPRESSOR GLAR"/>
    <property type="match status" value="1"/>
</dbReference>
<gene>
    <name evidence="5" type="ORF">P3W85_28725</name>
</gene>
<evidence type="ECO:0000259" key="4">
    <source>
        <dbReference type="PROSITE" id="PS50949"/>
    </source>
</evidence>